<keyword evidence="4 12" id="KW-0645">Protease</keyword>
<evidence type="ECO:0000256" key="5">
    <source>
        <dbReference type="ARBA" id="ARBA00022692"/>
    </source>
</evidence>
<dbReference type="GO" id="GO:0006508">
    <property type="term" value="P:proteolysis"/>
    <property type="evidence" value="ECO:0007669"/>
    <property type="project" value="UniProtKB-KW"/>
</dbReference>
<keyword evidence="8 12" id="KW-0862">Zinc</keyword>
<evidence type="ECO:0000313" key="15">
    <source>
        <dbReference type="Proteomes" id="UP000199657"/>
    </source>
</evidence>
<gene>
    <name evidence="12" type="primary">htpX</name>
    <name evidence="14" type="ORF">SAMN04488052_102282</name>
</gene>
<dbReference type="RefSeq" id="WP_091640938.1">
    <property type="nucleotide sequence ID" value="NZ_FOEG01000002.1"/>
</dbReference>
<sequence>MKRVSLFLLTNLGIVVLLGIMLNLFIEPWMAREGMHMNTTGILILATIFGMGGAFISLALSKTMAKRMTGARVIDKPANPTEQWLVDTVRRHAQQAGIGMPEVAIYDAPEINAFATGMKRDDALVAVSAGLLRQMNADEAEAVIGHEVAHIQNGDMVTLALIQGVLNTFVIVLSRVVGMFVDKVIFKNERGYGPGFWITVIFAQIVLGIIASMIVQWFSRQREYRADLGGARFAGREKMIAALEKLKRNSEPSTLPEQVEAFGISGRMGQGLKSLMMSHPPLDDRIAALRERRYG</sequence>
<feature type="binding site" evidence="12">
    <location>
        <position position="146"/>
    </location>
    <ligand>
        <name>Zn(2+)</name>
        <dbReference type="ChEBI" id="CHEBI:29105"/>
        <note>catalytic</note>
    </ligand>
</feature>
<dbReference type="GO" id="GO:0004222">
    <property type="term" value="F:metalloendopeptidase activity"/>
    <property type="evidence" value="ECO:0007669"/>
    <property type="project" value="UniProtKB-UniRule"/>
</dbReference>
<evidence type="ECO:0000256" key="6">
    <source>
        <dbReference type="ARBA" id="ARBA00022723"/>
    </source>
</evidence>
<dbReference type="NCBIfam" id="NF003965">
    <property type="entry name" value="PRK05457.1"/>
    <property type="match status" value="1"/>
</dbReference>
<evidence type="ECO:0000259" key="13">
    <source>
        <dbReference type="Pfam" id="PF01435"/>
    </source>
</evidence>
<dbReference type="Pfam" id="PF01435">
    <property type="entry name" value="Peptidase_M48"/>
    <property type="match status" value="1"/>
</dbReference>
<keyword evidence="6 12" id="KW-0479">Metal-binding</keyword>
<dbReference type="InterPro" id="IPR001915">
    <property type="entry name" value="Peptidase_M48"/>
</dbReference>
<evidence type="ECO:0000256" key="10">
    <source>
        <dbReference type="ARBA" id="ARBA00023049"/>
    </source>
</evidence>
<protein>
    <recommendedName>
        <fullName evidence="12">Protease HtpX</fullName>
        <ecNumber evidence="12">3.4.24.-</ecNumber>
    </recommendedName>
    <alternativeName>
        <fullName evidence="12">Heat shock protein HtpX</fullName>
    </alternativeName>
</protein>
<accession>A0A1H8RVG9</accession>
<feature type="active site" evidence="12">
    <location>
        <position position="147"/>
    </location>
</feature>
<comment type="cofactor">
    <cofactor evidence="12">
        <name>Zn(2+)</name>
        <dbReference type="ChEBI" id="CHEBI:29105"/>
    </cofactor>
    <text evidence="12">Binds 1 zinc ion per subunit.</text>
</comment>
<keyword evidence="3 12" id="KW-1003">Cell membrane</keyword>
<dbReference type="HAMAP" id="MF_00188">
    <property type="entry name" value="Pept_M48_protease_HtpX"/>
    <property type="match status" value="1"/>
</dbReference>
<feature type="transmembrane region" description="Helical" evidence="12">
    <location>
        <begin position="156"/>
        <end position="176"/>
    </location>
</feature>
<comment type="similarity">
    <text evidence="2 12">Belongs to the peptidase M48B family.</text>
</comment>
<dbReference type="PANTHER" id="PTHR43221:SF1">
    <property type="entry name" value="PROTEASE HTPX"/>
    <property type="match status" value="1"/>
</dbReference>
<evidence type="ECO:0000256" key="11">
    <source>
        <dbReference type="ARBA" id="ARBA00023136"/>
    </source>
</evidence>
<feature type="binding site" evidence="12">
    <location>
        <position position="223"/>
    </location>
    <ligand>
        <name>Zn(2+)</name>
        <dbReference type="ChEBI" id="CHEBI:29105"/>
        <note>catalytic</note>
    </ligand>
</feature>
<feature type="transmembrane region" description="Helical" evidence="12">
    <location>
        <begin position="38"/>
        <end position="60"/>
    </location>
</feature>
<dbReference type="Gene3D" id="3.30.2010.10">
    <property type="entry name" value="Metalloproteases ('zincins'), catalytic domain"/>
    <property type="match status" value="1"/>
</dbReference>
<keyword evidence="9 12" id="KW-1133">Transmembrane helix</keyword>
<dbReference type="STRING" id="406100.SAMN04488052_102282"/>
<evidence type="ECO:0000256" key="1">
    <source>
        <dbReference type="ARBA" id="ARBA00004651"/>
    </source>
</evidence>
<evidence type="ECO:0000256" key="2">
    <source>
        <dbReference type="ARBA" id="ARBA00009779"/>
    </source>
</evidence>
<dbReference type="OrthoDB" id="15218at2"/>
<proteinExistence type="inferred from homology"/>
<dbReference type="EC" id="3.4.24.-" evidence="12"/>
<evidence type="ECO:0000256" key="9">
    <source>
        <dbReference type="ARBA" id="ARBA00022989"/>
    </source>
</evidence>
<dbReference type="InterPro" id="IPR050083">
    <property type="entry name" value="HtpX_protease"/>
</dbReference>
<dbReference type="InterPro" id="IPR022919">
    <property type="entry name" value="Pept_M48_protease_HtpX"/>
</dbReference>
<keyword evidence="15" id="KW-1185">Reference proteome</keyword>
<reference evidence="14 15" key="1">
    <citation type="submission" date="2016-10" db="EMBL/GenBank/DDBJ databases">
        <authorList>
            <person name="de Groot N.N."/>
        </authorList>
    </citation>
    <scope>NUCLEOTIDE SEQUENCE [LARGE SCALE GENOMIC DNA]</scope>
    <source>
        <strain evidence="14 15">CGMCC 1.6291</strain>
    </source>
</reference>
<evidence type="ECO:0000256" key="3">
    <source>
        <dbReference type="ARBA" id="ARBA00022475"/>
    </source>
</evidence>
<feature type="transmembrane region" description="Helical" evidence="12">
    <location>
        <begin position="7"/>
        <end position="26"/>
    </location>
</feature>
<dbReference type="Proteomes" id="UP000199657">
    <property type="component" value="Unassembled WGS sequence"/>
</dbReference>
<dbReference type="AlphaFoldDB" id="A0A1H8RVG9"/>
<keyword evidence="7 12" id="KW-0378">Hydrolase</keyword>
<feature type="transmembrane region" description="Helical" evidence="12">
    <location>
        <begin position="196"/>
        <end position="218"/>
    </location>
</feature>
<evidence type="ECO:0000256" key="4">
    <source>
        <dbReference type="ARBA" id="ARBA00022670"/>
    </source>
</evidence>
<keyword evidence="11 12" id="KW-0472">Membrane</keyword>
<feature type="domain" description="Peptidase M48" evidence="13">
    <location>
        <begin position="81"/>
        <end position="292"/>
    </location>
</feature>
<comment type="subcellular location">
    <subcellularLocation>
        <location evidence="1 12">Cell membrane</location>
        <topology evidence="1 12">Multi-pass membrane protein</topology>
    </subcellularLocation>
</comment>
<dbReference type="GO" id="GO:0005886">
    <property type="term" value="C:plasma membrane"/>
    <property type="evidence" value="ECO:0007669"/>
    <property type="project" value="UniProtKB-SubCell"/>
</dbReference>
<evidence type="ECO:0000256" key="8">
    <source>
        <dbReference type="ARBA" id="ARBA00022833"/>
    </source>
</evidence>
<name>A0A1H8RVG9_9GAMM</name>
<dbReference type="EMBL" id="FOEG01000002">
    <property type="protein sequence ID" value="SEO70345.1"/>
    <property type="molecule type" value="Genomic_DNA"/>
</dbReference>
<keyword evidence="12 14" id="KW-0346">Stress response</keyword>
<keyword evidence="10 12" id="KW-0482">Metalloprotease</keyword>
<keyword evidence="5 12" id="KW-0812">Transmembrane</keyword>
<feature type="binding site" evidence="12">
    <location>
        <position position="150"/>
    </location>
    <ligand>
        <name>Zn(2+)</name>
        <dbReference type="ChEBI" id="CHEBI:29105"/>
        <note>catalytic</note>
    </ligand>
</feature>
<dbReference type="GO" id="GO:0008270">
    <property type="term" value="F:zinc ion binding"/>
    <property type="evidence" value="ECO:0007669"/>
    <property type="project" value="UniProtKB-UniRule"/>
</dbReference>
<dbReference type="CDD" id="cd07335">
    <property type="entry name" value="M48B_HtpX_like"/>
    <property type="match status" value="1"/>
</dbReference>
<evidence type="ECO:0000256" key="7">
    <source>
        <dbReference type="ARBA" id="ARBA00022801"/>
    </source>
</evidence>
<dbReference type="PANTHER" id="PTHR43221">
    <property type="entry name" value="PROTEASE HTPX"/>
    <property type="match status" value="1"/>
</dbReference>
<organism evidence="14 15">
    <name type="scientific">Aquisalimonas asiatica</name>
    <dbReference type="NCBI Taxonomy" id="406100"/>
    <lineage>
        <taxon>Bacteria</taxon>
        <taxon>Pseudomonadati</taxon>
        <taxon>Pseudomonadota</taxon>
        <taxon>Gammaproteobacteria</taxon>
        <taxon>Chromatiales</taxon>
        <taxon>Ectothiorhodospiraceae</taxon>
        <taxon>Aquisalimonas</taxon>
    </lineage>
</organism>
<evidence type="ECO:0000256" key="12">
    <source>
        <dbReference type="HAMAP-Rule" id="MF_00188"/>
    </source>
</evidence>
<evidence type="ECO:0000313" key="14">
    <source>
        <dbReference type="EMBL" id="SEO70345.1"/>
    </source>
</evidence>